<dbReference type="Proteomes" id="UP000030762">
    <property type="component" value="Unassembled WGS sequence"/>
</dbReference>
<keyword evidence="1" id="KW-0677">Repeat</keyword>
<evidence type="ECO:0000256" key="2">
    <source>
        <dbReference type="ARBA" id="ARBA00023157"/>
    </source>
</evidence>
<dbReference type="Gene3D" id="3.50.4.10">
    <property type="entry name" value="Hepatocyte Growth Factor"/>
    <property type="match status" value="4"/>
</dbReference>
<sequence length="629" mass="65755">MKLSLAFALATAAVSTVSSAICKGLAPPSYTDAVKTNPQFAPAINTMKQYPVANWYVDCGSDSINELMAACPNDTPVIIIYGLPQKDCASSSSNGKNTNADQYKAWIKSLADRVGGRKVIYILEPDAIGLLSTGDGDKCAEKYGYQANLAAAVSILSANSNAQIYADIAGWAFQGPAIEALKKIGKLSGVSINTANYKSTTQMVQACQSYSSQTGGLHCIIDTSRNFNGSPQNEWCNARSAGIGAPPTDHTGNPLVDYFLWLKVPGESDGQCVGQSSDSSAGPDAGLFFPDGFQRLWNQGYFVSGGAAKIGQDPGPAPAPAPSSSQCMIQTNTDYYGNDLTRYPVSGDANGQASDCCDKCSATSGCAGFTVNGGFCYLKSKLENKSWSGTAISGSRASGSCGATEVNTDYYGNDLTRHPVSGDANGQVSICCDKCSATSGCAGFTINGGFCYLKSKLENKNWSSTAVSGSRSSGSCGAAQANTDYYGNDLTRHPVSGDANFQASYCCDKCSATNGCAGYTINGGFCYLKSKLENKNWSSTAVSGSRASGSCGTTEANTDYYGNDLTRHPVSGDVNNQARFCCDKCSATGGCAGFTINDGFCYLKSKLENKIWSATAVSGSRSSSRLRRA</sequence>
<dbReference type="OMA" id="QVSICCD"/>
<evidence type="ECO:0000259" key="4">
    <source>
        <dbReference type="SMART" id="SM00223"/>
    </source>
</evidence>
<evidence type="ECO:0000256" key="1">
    <source>
        <dbReference type="ARBA" id="ARBA00022737"/>
    </source>
</evidence>
<dbReference type="GO" id="GO:0005576">
    <property type="term" value="C:extracellular region"/>
    <property type="evidence" value="ECO:0007669"/>
    <property type="project" value="InterPro"/>
</dbReference>
<dbReference type="InParanoid" id="T0QZF9"/>
<organism evidence="5 6">
    <name type="scientific">Saprolegnia diclina (strain VS20)</name>
    <dbReference type="NCBI Taxonomy" id="1156394"/>
    <lineage>
        <taxon>Eukaryota</taxon>
        <taxon>Sar</taxon>
        <taxon>Stramenopiles</taxon>
        <taxon>Oomycota</taxon>
        <taxon>Saprolegniomycetes</taxon>
        <taxon>Saprolegniales</taxon>
        <taxon>Saprolegniaceae</taxon>
        <taxon>Saprolegnia</taxon>
    </lineage>
</organism>
<proteinExistence type="predicted"/>
<name>T0QZF9_SAPDV</name>
<dbReference type="GO" id="GO:0030245">
    <property type="term" value="P:cellulose catabolic process"/>
    <property type="evidence" value="ECO:0007669"/>
    <property type="project" value="InterPro"/>
</dbReference>
<feature type="domain" description="Apple" evidence="4">
    <location>
        <begin position="401"/>
        <end position="474"/>
    </location>
</feature>
<dbReference type="GO" id="GO:0004553">
    <property type="term" value="F:hydrolase activity, hydrolyzing O-glycosyl compounds"/>
    <property type="evidence" value="ECO:0007669"/>
    <property type="project" value="InterPro"/>
</dbReference>
<dbReference type="EMBL" id="JH767139">
    <property type="protein sequence ID" value="EQC39430.1"/>
    <property type="molecule type" value="Genomic_DNA"/>
</dbReference>
<dbReference type="STRING" id="1156394.T0QZF9"/>
<keyword evidence="6" id="KW-1185">Reference proteome</keyword>
<dbReference type="GO" id="GO:0006508">
    <property type="term" value="P:proteolysis"/>
    <property type="evidence" value="ECO:0007669"/>
    <property type="project" value="InterPro"/>
</dbReference>
<dbReference type="PANTHER" id="PTHR34876:SF4">
    <property type="entry name" value="1,4-BETA-D-GLUCAN CELLOBIOHYDROLASE C-RELATED"/>
    <property type="match status" value="1"/>
</dbReference>
<protein>
    <recommendedName>
        <fullName evidence="4">Apple domain-containing protein</fullName>
    </recommendedName>
</protein>
<reference evidence="5 6" key="1">
    <citation type="submission" date="2012-04" db="EMBL/GenBank/DDBJ databases">
        <title>The Genome Sequence of Saprolegnia declina VS20.</title>
        <authorList>
            <consortium name="The Broad Institute Genome Sequencing Platform"/>
            <person name="Russ C."/>
            <person name="Nusbaum C."/>
            <person name="Tyler B."/>
            <person name="van West P."/>
            <person name="Dieguez-Uribeondo J."/>
            <person name="de Bruijn I."/>
            <person name="Tripathy S."/>
            <person name="Jiang R."/>
            <person name="Young S.K."/>
            <person name="Zeng Q."/>
            <person name="Gargeya S."/>
            <person name="Fitzgerald M."/>
            <person name="Haas B."/>
            <person name="Abouelleil A."/>
            <person name="Alvarado L."/>
            <person name="Arachchi H.M."/>
            <person name="Berlin A."/>
            <person name="Chapman S.B."/>
            <person name="Goldberg J."/>
            <person name="Griggs A."/>
            <person name="Gujja S."/>
            <person name="Hansen M."/>
            <person name="Howarth C."/>
            <person name="Imamovic A."/>
            <person name="Larimer J."/>
            <person name="McCowen C."/>
            <person name="Montmayeur A."/>
            <person name="Murphy C."/>
            <person name="Neiman D."/>
            <person name="Pearson M."/>
            <person name="Priest M."/>
            <person name="Roberts A."/>
            <person name="Saif S."/>
            <person name="Shea T."/>
            <person name="Sisk P."/>
            <person name="Sykes S."/>
            <person name="Wortman J."/>
            <person name="Nusbaum C."/>
            <person name="Birren B."/>
        </authorList>
    </citation>
    <scope>NUCLEOTIDE SEQUENCE [LARGE SCALE GENOMIC DNA]</scope>
    <source>
        <strain evidence="5 6">VS20</strain>
    </source>
</reference>
<dbReference type="InterPro" id="IPR036434">
    <property type="entry name" value="Beta_cellobiohydrolase_sf"/>
</dbReference>
<evidence type="ECO:0000313" key="6">
    <source>
        <dbReference type="Proteomes" id="UP000030762"/>
    </source>
</evidence>
<dbReference type="VEuPathDB" id="FungiDB:SDRG_03633"/>
<feature type="signal peptide" evidence="3">
    <location>
        <begin position="1"/>
        <end position="19"/>
    </location>
</feature>
<dbReference type="InterPro" id="IPR000177">
    <property type="entry name" value="Apple"/>
</dbReference>
<feature type="chain" id="PRO_5025534042" description="Apple domain-containing protein" evidence="3">
    <location>
        <begin position="20"/>
        <end position="629"/>
    </location>
</feature>
<dbReference type="Gene3D" id="3.20.20.40">
    <property type="entry name" value="1, 4-beta cellobiohydrolase"/>
    <property type="match status" value="1"/>
</dbReference>
<keyword evidence="2" id="KW-1015">Disulfide bond</keyword>
<gene>
    <name evidence="5" type="ORF">SDRG_03633</name>
</gene>
<feature type="domain" description="Apple" evidence="4">
    <location>
        <begin position="551"/>
        <end position="623"/>
    </location>
</feature>
<dbReference type="InterPro" id="IPR016288">
    <property type="entry name" value="Beta_cellobiohydrolase"/>
</dbReference>
<dbReference type="SMART" id="SM00223">
    <property type="entry name" value="APPLE"/>
    <property type="match status" value="4"/>
</dbReference>
<dbReference type="RefSeq" id="XP_008607491.1">
    <property type="nucleotide sequence ID" value="XM_008609269.1"/>
</dbReference>
<dbReference type="PANTHER" id="PTHR34876">
    <property type="match status" value="1"/>
</dbReference>
<dbReference type="InterPro" id="IPR003609">
    <property type="entry name" value="Pan_app"/>
</dbReference>
<feature type="domain" description="Apple" evidence="4">
    <location>
        <begin position="479"/>
        <end position="549"/>
    </location>
</feature>
<evidence type="ECO:0000256" key="3">
    <source>
        <dbReference type="SAM" id="SignalP"/>
    </source>
</evidence>
<dbReference type="OrthoDB" id="3649437at2759"/>
<dbReference type="Pfam" id="PF01341">
    <property type="entry name" value="Glyco_hydro_6"/>
    <property type="match status" value="1"/>
</dbReference>
<dbReference type="AlphaFoldDB" id="T0QZF9"/>
<feature type="domain" description="Apple" evidence="4">
    <location>
        <begin position="327"/>
        <end position="399"/>
    </location>
</feature>
<dbReference type="Pfam" id="PF14295">
    <property type="entry name" value="PAN_4"/>
    <property type="match status" value="4"/>
</dbReference>
<dbReference type="SUPFAM" id="SSF51989">
    <property type="entry name" value="Glycosyl hydrolases family 6, cellulases"/>
    <property type="match status" value="1"/>
</dbReference>
<dbReference type="eggNOG" id="ENOG502S9NM">
    <property type="taxonomic scope" value="Eukaryota"/>
</dbReference>
<dbReference type="GeneID" id="19944360"/>
<keyword evidence="3" id="KW-0732">Signal</keyword>
<evidence type="ECO:0000313" key="5">
    <source>
        <dbReference type="EMBL" id="EQC39430.1"/>
    </source>
</evidence>
<accession>T0QZF9</accession>
<dbReference type="PRINTS" id="PR00733">
    <property type="entry name" value="GLHYDRLASE6"/>
</dbReference>